<gene>
    <name evidence="1" type="ORF">H7B90_26935</name>
</gene>
<reference evidence="1 2" key="1">
    <citation type="submission" date="2020-08" db="EMBL/GenBank/DDBJ databases">
        <title>Cohnella phylogeny.</title>
        <authorList>
            <person name="Dunlap C."/>
        </authorList>
    </citation>
    <scope>NUCLEOTIDE SEQUENCE [LARGE SCALE GENOMIC DNA]</scope>
    <source>
        <strain evidence="1 2">DSM 25239</strain>
    </source>
</reference>
<keyword evidence="2" id="KW-1185">Reference proteome</keyword>
<sequence>MEPFIGDTINAEVRIYSDAAEKKTVYVSTDMGDWLVKLIESFGIVHSEGFLDKENAPMYPVGNYETVSSFTLEIEEPHQPDFGMSPRKEKMIQATEEAVRGICKDFASGTESNLWRGSKAYIADFYEYEEGVEVWFVRQDGYVWYFPFQITEKNGVFETQGIKGFGIDHMEDLDPMMPGRFMFDKQTSSAVRQLECN</sequence>
<evidence type="ECO:0000313" key="1">
    <source>
        <dbReference type="EMBL" id="MBB6695035.1"/>
    </source>
</evidence>
<protein>
    <submittedName>
        <fullName evidence="1">Uncharacterized protein</fullName>
    </submittedName>
</protein>
<accession>A0A841U3A6</accession>
<proteinExistence type="predicted"/>
<evidence type="ECO:0000313" key="2">
    <source>
        <dbReference type="Proteomes" id="UP000553776"/>
    </source>
</evidence>
<dbReference type="RefSeq" id="WP_185138992.1">
    <property type="nucleotide sequence ID" value="NZ_BORM01000018.1"/>
</dbReference>
<organism evidence="1 2">
    <name type="scientific">Cohnella xylanilytica</name>
    <dbReference type="NCBI Taxonomy" id="557555"/>
    <lineage>
        <taxon>Bacteria</taxon>
        <taxon>Bacillati</taxon>
        <taxon>Bacillota</taxon>
        <taxon>Bacilli</taxon>
        <taxon>Bacillales</taxon>
        <taxon>Paenibacillaceae</taxon>
        <taxon>Cohnella</taxon>
    </lineage>
</organism>
<name>A0A841U3A6_9BACL</name>
<dbReference type="AlphaFoldDB" id="A0A841U3A6"/>
<comment type="caution">
    <text evidence="1">The sequence shown here is derived from an EMBL/GenBank/DDBJ whole genome shotgun (WGS) entry which is preliminary data.</text>
</comment>
<dbReference type="Proteomes" id="UP000553776">
    <property type="component" value="Unassembled WGS sequence"/>
</dbReference>
<dbReference type="EMBL" id="JACJVR010000110">
    <property type="protein sequence ID" value="MBB6695035.1"/>
    <property type="molecule type" value="Genomic_DNA"/>
</dbReference>